<protein>
    <recommendedName>
        <fullName evidence="2">Antitoxin</fullName>
    </recommendedName>
</protein>
<name>A0A7G9Y647_9EURY</name>
<gene>
    <name evidence="1" type="ORF">GNENPFIO_00003</name>
</gene>
<evidence type="ECO:0000313" key="1">
    <source>
        <dbReference type="EMBL" id="QNO43481.1"/>
    </source>
</evidence>
<dbReference type="EMBL" id="MT630833">
    <property type="protein sequence ID" value="QNO43481.1"/>
    <property type="molecule type" value="Genomic_DNA"/>
</dbReference>
<accession>A0A7G9Y647</accession>
<proteinExistence type="predicted"/>
<reference evidence="1" key="1">
    <citation type="submission" date="2020-06" db="EMBL/GenBank/DDBJ databases">
        <title>Unique genomic features of the anaerobic methanotrophic archaea.</title>
        <authorList>
            <person name="Chadwick G.L."/>
            <person name="Skennerton C.T."/>
            <person name="Laso-Perez R."/>
            <person name="Leu A.O."/>
            <person name="Speth D.R."/>
            <person name="Yu H."/>
            <person name="Morgan-Lang C."/>
            <person name="Hatzenpichler R."/>
            <person name="Goudeau D."/>
            <person name="Malmstrom R."/>
            <person name="Brazelton W.J."/>
            <person name="Woyke T."/>
            <person name="Hallam S.J."/>
            <person name="Tyson G.W."/>
            <person name="Wegener G."/>
            <person name="Boetius A."/>
            <person name="Orphan V."/>
        </authorList>
    </citation>
    <scope>NUCLEOTIDE SEQUENCE</scope>
</reference>
<organism evidence="1">
    <name type="scientific">Candidatus Methanogaster sp. ANME-2c ERB4</name>
    <dbReference type="NCBI Taxonomy" id="2759911"/>
    <lineage>
        <taxon>Archaea</taxon>
        <taxon>Methanobacteriati</taxon>
        <taxon>Methanobacteriota</taxon>
        <taxon>Stenosarchaea group</taxon>
        <taxon>Methanomicrobia</taxon>
        <taxon>Methanosarcinales</taxon>
        <taxon>ANME-2 cluster</taxon>
        <taxon>Candidatus Methanogasteraceae</taxon>
        <taxon>Candidatus Methanogaster</taxon>
    </lineage>
</organism>
<dbReference type="AlphaFoldDB" id="A0A7G9Y647"/>
<evidence type="ECO:0008006" key="2">
    <source>
        <dbReference type="Google" id="ProtNLM"/>
    </source>
</evidence>
<sequence length="64" mass="7812">MLKIKEENLQYVYQNNEKKGVIIDIPTFEAVMRMLEDHEDAMDFEVLKTEETMDYGDYRRHRLK</sequence>